<reference evidence="6" key="1">
    <citation type="submission" date="2021-01" db="EMBL/GenBank/DDBJ databases">
        <authorList>
            <person name="Corre E."/>
            <person name="Pelletier E."/>
            <person name="Niang G."/>
            <person name="Scheremetjew M."/>
            <person name="Finn R."/>
            <person name="Kale V."/>
            <person name="Holt S."/>
            <person name="Cochrane G."/>
            <person name="Meng A."/>
            <person name="Brown T."/>
            <person name="Cohen L."/>
        </authorList>
    </citation>
    <scope>NUCLEOTIDE SEQUENCE</scope>
    <source>
        <strain evidence="6">Pop2</strain>
    </source>
</reference>
<feature type="binding site" evidence="4">
    <location>
        <position position="25"/>
    </location>
    <ligand>
        <name>S-adenosyl-L-methionine</name>
        <dbReference type="ChEBI" id="CHEBI:59789"/>
    </ligand>
</feature>
<dbReference type="SUPFAM" id="SSF53335">
    <property type="entry name" value="S-adenosyl-L-methionine-dependent methyltransferases"/>
    <property type="match status" value="1"/>
</dbReference>
<feature type="active site" description="Nucleophile" evidence="4">
    <location>
        <position position="157"/>
    </location>
</feature>
<dbReference type="EMBL" id="HBGN01024088">
    <property type="protein sequence ID" value="CAD9338681.1"/>
    <property type="molecule type" value="Transcribed_RNA"/>
</dbReference>
<evidence type="ECO:0008006" key="7">
    <source>
        <dbReference type="Google" id="ProtNLM"/>
    </source>
</evidence>
<evidence type="ECO:0000256" key="1">
    <source>
        <dbReference type="ARBA" id="ARBA00022603"/>
    </source>
</evidence>
<evidence type="ECO:0000256" key="5">
    <source>
        <dbReference type="SAM" id="MobiDB-lite"/>
    </source>
</evidence>
<dbReference type="Gene3D" id="3.40.50.150">
    <property type="entry name" value="Vaccinia Virus protein VP39"/>
    <property type="match status" value="1"/>
</dbReference>
<evidence type="ECO:0000256" key="2">
    <source>
        <dbReference type="ARBA" id="ARBA00022679"/>
    </source>
</evidence>
<dbReference type="InterPro" id="IPR029063">
    <property type="entry name" value="SAM-dependent_MTases_sf"/>
</dbReference>
<gene>
    <name evidence="6" type="ORF">DBRI1063_LOCUS15394</name>
</gene>
<sequence length="217" mass="24859">MYCGCGAHTVPIAKSGFFDKIIAIELDKRLVDSCKLNCSINHCLADDYDQKREDVDESNAIQNDYNNVTLVHVFQGDAGEWARKSLHANYRRQQQQQQQEERIKTQNTTTTKSSSSSSWYNQDHDVLLVDPPRSGLDEKVCNMALNGTFTHIIYISCGRHALLKDLQRLCCCKEEEEDEKSSCFEVVDCALLDLFPRTKDSVESLVHLRRRRRPIVS</sequence>
<protein>
    <recommendedName>
        <fullName evidence="7">tRNA(Phe) (4-demethylwyosine(37)-C(7)) aminocarboxypropyltransferase</fullName>
    </recommendedName>
</protein>
<organism evidence="6">
    <name type="scientific">Ditylum brightwellii</name>
    <dbReference type="NCBI Taxonomy" id="49249"/>
    <lineage>
        <taxon>Eukaryota</taxon>
        <taxon>Sar</taxon>
        <taxon>Stramenopiles</taxon>
        <taxon>Ochrophyta</taxon>
        <taxon>Bacillariophyta</taxon>
        <taxon>Mediophyceae</taxon>
        <taxon>Lithodesmiophycidae</taxon>
        <taxon>Lithodesmiales</taxon>
        <taxon>Lithodesmiaceae</taxon>
        <taxon>Ditylum</taxon>
    </lineage>
</organism>
<dbReference type="PANTHER" id="PTHR11061:SF30">
    <property type="entry name" value="TRNA (URACIL(54)-C(5))-METHYLTRANSFERASE"/>
    <property type="match status" value="1"/>
</dbReference>
<dbReference type="GO" id="GO:0070041">
    <property type="term" value="F:rRNA (uridine-C5-)-methyltransferase activity"/>
    <property type="evidence" value="ECO:0007669"/>
    <property type="project" value="TreeGrafter"/>
</dbReference>
<feature type="binding site" evidence="4">
    <location>
        <position position="130"/>
    </location>
    <ligand>
        <name>S-adenosyl-L-methionine</name>
        <dbReference type="ChEBI" id="CHEBI:59789"/>
    </ligand>
</feature>
<proteinExistence type="inferred from homology"/>
<dbReference type="GO" id="GO:0070475">
    <property type="term" value="P:rRNA base methylation"/>
    <property type="evidence" value="ECO:0007669"/>
    <property type="project" value="TreeGrafter"/>
</dbReference>
<accession>A0A7S2EIB2</accession>
<feature type="region of interest" description="Disordered" evidence="5">
    <location>
        <begin position="94"/>
        <end position="119"/>
    </location>
</feature>
<name>A0A7S2EIB2_9STRA</name>
<comment type="caution">
    <text evidence="4">Lacks conserved residue(s) required for the propagation of feature annotation.</text>
</comment>
<keyword evidence="2 4" id="KW-0808">Transferase</keyword>
<feature type="compositionally biased region" description="Low complexity" evidence="5">
    <location>
        <begin position="108"/>
        <end position="118"/>
    </location>
</feature>
<dbReference type="Pfam" id="PF05958">
    <property type="entry name" value="tRNA_U5-meth_tr"/>
    <property type="match status" value="1"/>
</dbReference>
<dbReference type="AlphaFoldDB" id="A0A7S2EIB2"/>
<dbReference type="PANTHER" id="PTHR11061">
    <property type="entry name" value="RNA M5U METHYLTRANSFERASE"/>
    <property type="match status" value="1"/>
</dbReference>
<evidence type="ECO:0000313" key="6">
    <source>
        <dbReference type="EMBL" id="CAD9338681.1"/>
    </source>
</evidence>
<keyword evidence="3 4" id="KW-0949">S-adenosyl-L-methionine</keyword>
<evidence type="ECO:0000256" key="4">
    <source>
        <dbReference type="PROSITE-ProRule" id="PRU01024"/>
    </source>
</evidence>
<feature type="binding site" evidence="4">
    <location>
        <position position="2"/>
    </location>
    <ligand>
        <name>S-adenosyl-L-methionine</name>
        <dbReference type="ChEBI" id="CHEBI:59789"/>
    </ligand>
</feature>
<comment type="similarity">
    <text evidence="4">Belongs to the class I-like SAM-binding methyltransferase superfamily. RNA M5U methyltransferase family.</text>
</comment>
<evidence type="ECO:0000256" key="3">
    <source>
        <dbReference type="ARBA" id="ARBA00022691"/>
    </source>
</evidence>
<dbReference type="InterPro" id="IPR010280">
    <property type="entry name" value="U5_MeTrfase_fam"/>
</dbReference>
<dbReference type="PROSITE" id="PS51687">
    <property type="entry name" value="SAM_MT_RNA_M5U"/>
    <property type="match status" value="1"/>
</dbReference>
<keyword evidence="1 4" id="KW-0489">Methyltransferase</keyword>